<organism evidence="2 3">
    <name type="scientific">Rahnella contaminans</name>
    <dbReference type="NCBI Taxonomy" id="2703882"/>
    <lineage>
        <taxon>Bacteria</taxon>
        <taxon>Pseudomonadati</taxon>
        <taxon>Pseudomonadota</taxon>
        <taxon>Gammaproteobacteria</taxon>
        <taxon>Enterobacterales</taxon>
        <taxon>Yersiniaceae</taxon>
        <taxon>Rahnella</taxon>
    </lineage>
</organism>
<dbReference type="InterPro" id="IPR003848">
    <property type="entry name" value="DUF218"/>
</dbReference>
<dbReference type="Pfam" id="PF02698">
    <property type="entry name" value="DUF218"/>
    <property type="match status" value="1"/>
</dbReference>
<dbReference type="Gene3D" id="1.10.3620.10">
    <property type="entry name" value="YdcF like domain"/>
    <property type="match status" value="1"/>
</dbReference>
<proteinExistence type="predicted"/>
<accession>A0A6M2B3I1</accession>
<evidence type="ECO:0000259" key="1">
    <source>
        <dbReference type="Pfam" id="PF02698"/>
    </source>
</evidence>
<dbReference type="GO" id="GO:0005886">
    <property type="term" value="C:plasma membrane"/>
    <property type="evidence" value="ECO:0007669"/>
    <property type="project" value="TreeGrafter"/>
</dbReference>
<dbReference type="InterPro" id="IPR014729">
    <property type="entry name" value="Rossmann-like_a/b/a_fold"/>
</dbReference>
<evidence type="ECO:0000313" key="2">
    <source>
        <dbReference type="EMBL" id="NGX87635.1"/>
    </source>
</evidence>
<protein>
    <submittedName>
        <fullName evidence="2">YdcF family protein</fullName>
    </submittedName>
</protein>
<dbReference type="CDD" id="cd06259">
    <property type="entry name" value="YdcF-like"/>
    <property type="match status" value="1"/>
</dbReference>
<dbReference type="Proteomes" id="UP000476696">
    <property type="component" value="Unassembled WGS sequence"/>
</dbReference>
<dbReference type="AlphaFoldDB" id="A0A6M2B3I1"/>
<gene>
    <name evidence="2" type="ORF">GW579_11130</name>
</gene>
<dbReference type="RefSeq" id="WP_165059087.1">
    <property type="nucleotide sequence ID" value="NZ_JAADJS010000002.1"/>
</dbReference>
<feature type="domain" description="DUF218" evidence="1">
    <location>
        <begin position="44"/>
        <end position="175"/>
    </location>
</feature>
<name>A0A6M2B3I1_9GAMM</name>
<comment type="caution">
    <text evidence="2">The sequence shown here is derived from an EMBL/GenBank/DDBJ whole genome shotgun (WGS) entry which is preliminary data.</text>
</comment>
<sequence>MFSDPVIADMNRLAHFLSFDQTAGKGPSGTSPLLILLGNAILPTAEAAFQALAQGAVSRLLIAGGIGHSTRLLYDAVQQHPVYRNIATEGRSEAEVLYDIGLQHFGLSPENILLETASANCGDNALQARRVLDGSGDQNTNIILTQDPLMQLRTDASFRHVWRDRPDVRFTNWPVLVPQLVREGESVRFAGTAQAGLWTLPRFISLLLGEIPRLRNAPGGYGPRGAGFIAEVDIPADIEEVYARLRPVLEAGYGDRSF</sequence>
<reference evidence="2 3" key="2">
    <citation type="submission" date="2020-03" db="EMBL/GenBank/DDBJ databases">
        <title>Rahnella aceri sp. nov., isoated from traditional Jeju Makgeolli.</title>
        <authorList>
            <person name="Kim I.S."/>
            <person name="Jeon D."/>
        </authorList>
    </citation>
    <scope>NUCLEOTIDE SEQUENCE [LARGE SCALE GENOMIC DNA]</scope>
    <source>
        <strain evidence="2 3">Lac-M11</strain>
    </source>
</reference>
<dbReference type="PANTHER" id="PTHR30336">
    <property type="entry name" value="INNER MEMBRANE PROTEIN, PROBABLE PERMEASE"/>
    <property type="match status" value="1"/>
</dbReference>
<dbReference type="EMBL" id="JAADJS010000002">
    <property type="protein sequence ID" value="NGX87635.1"/>
    <property type="molecule type" value="Genomic_DNA"/>
</dbReference>
<reference evidence="2 3" key="1">
    <citation type="submission" date="2020-01" db="EMBL/GenBank/DDBJ databases">
        <authorList>
            <person name="Lee S.D."/>
        </authorList>
    </citation>
    <scope>NUCLEOTIDE SEQUENCE [LARGE SCALE GENOMIC DNA]</scope>
    <source>
        <strain evidence="2 3">Lac-M11</strain>
    </source>
</reference>
<dbReference type="PANTHER" id="PTHR30336:SF20">
    <property type="entry name" value="DUF218 DOMAIN-CONTAINING PROTEIN"/>
    <property type="match status" value="1"/>
</dbReference>
<dbReference type="InterPro" id="IPR051599">
    <property type="entry name" value="Cell_Envelope_Assoc"/>
</dbReference>
<keyword evidence="3" id="KW-1185">Reference proteome</keyword>
<dbReference type="Gene3D" id="3.40.50.620">
    <property type="entry name" value="HUPs"/>
    <property type="match status" value="1"/>
</dbReference>
<evidence type="ECO:0000313" key="3">
    <source>
        <dbReference type="Proteomes" id="UP000476696"/>
    </source>
</evidence>